<accession>A0A3S5ANK9</accession>
<sequence length="69" mass="7867">MSVRQVGCDLQPITCLRGKVQGFFWRNPRSMRSSFGGEFSSNLRLQTALARRRGCRRQSGESSTHLARH</sequence>
<dbReference type="AlphaFoldDB" id="A0A3S5ANK9"/>
<gene>
    <name evidence="1" type="ORF">PXEA_LOCUS34752</name>
</gene>
<comment type="caution">
    <text evidence="1">The sequence shown here is derived from an EMBL/GenBank/DDBJ whole genome shotgun (WGS) entry which is preliminary data.</text>
</comment>
<proteinExistence type="predicted"/>
<evidence type="ECO:0000313" key="1">
    <source>
        <dbReference type="EMBL" id="VEL41312.1"/>
    </source>
</evidence>
<keyword evidence="2" id="KW-1185">Reference proteome</keyword>
<protein>
    <submittedName>
        <fullName evidence="1">Uncharacterized protein</fullName>
    </submittedName>
</protein>
<organism evidence="1 2">
    <name type="scientific">Protopolystoma xenopodis</name>
    <dbReference type="NCBI Taxonomy" id="117903"/>
    <lineage>
        <taxon>Eukaryota</taxon>
        <taxon>Metazoa</taxon>
        <taxon>Spiralia</taxon>
        <taxon>Lophotrochozoa</taxon>
        <taxon>Platyhelminthes</taxon>
        <taxon>Monogenea</taxon>
        <taxon>Polyopisthocotylea</taxon>
        <taxon>Polystomatidea</taxon>
        <taxon>Polystomatidae</taxon>
        <taxon>Protopolystoma</taxon>
    </lineage>
</organism>
<dbReference type="EMBL" id="CAAALY010268792">
    <property type="protein sequence ID" value="VEL41312.1"/>
    <property type="molecule type" value="Genomic_DNA"/>
</dbReference>
<evidence type="ECO:0000313" key="2">
    <source>
        <dbReference type="Proteomes" id="UP000784294"/>
    </source>
</evidence>
<reference evidence="1" key="1">
    <citation type="submission" date="2018-11" db="EMBL/GenBank/DDBJ databases">
        <authorList>
            <consortium name="Pathogen Informatics"/>
        </authorList>
    </citation>
    <scope>NUCLEOTIDE SEQUENCE</scope>
</reference>
<dbReference type="Proteomes" id="UP000784294">
    <property type="component" value="Unassembled WGS sequence"/>
</dbReference>
<name>A0A3S5ANK9_9PLAT</name>